<dbReference type="AlphaFoldDB" id="A0A6M0JUS4"/>
<proteinExistence type="predicted"/>
<evidence type="ECO:0000313" key="2">
    <source>
        <dbReference type="EMBL" id="NEV60909.1"/>
    </source>
</evidence>
<keyword evidence="3" id="KW-1185">Reference proteome</keyword>
<dbReference type="RefSeq" id="WP_164450959.1">
    <property type="nucleotide sequence ID" value="NZ_JAAIJQ010000006.1"/>
</dbReference>
<dbReference type="Pfam" id="PF19795">
    <property type="entry name" value="DUF6279"/>
    <property type="match status" value="1"/>
</dbReference>
<accession>A0A6M0JUS4</accession>
<feature type="signal peptide" evidence="1">
    <location>
        <begin position="1"/>
        <end position="20"/>
    </location>
</feature>
<evidence type="ECO:0000256" key="1">
    <source>
        <dbReference type="SAM" id="SignalP"/>
    </source>
</evidence>
<dbReference type="Proteomes" id="UP000483379">
    <property type="component" value="Unassembled WGS sequence"/>
</dbReference>
<feature type="chain" id="PRO_5026942478" description="Lipoprotein" evidence="1">
    <location>
        <begin position="21"/>
        <end position="285"/>
    </location>
</feature>
<dbReference type="EMBL" id="JAAIJQ010000006">
    <property type="protein sequence ID" value="NEV60909.1"/>
    <property type="molecule type" value="Genomic_DNA"/>
</dbReference>
<evidence type="ECO:0008006" key="4">
    <source>
        <dbReference type="Google" id="ProtNLM"/>
    </source>
</evidence>
<protein>
    <recommendedName>
        <fullName evidence="4">Lipoprotein</fullName>
    </recommendedName>
</protein>
<keyword evidence="1" id="KW-0732">Signal</keyword>
<name>A0A6M0JUS4_9GAMM</name>
<gene>
    <name evidence="2" type="ORF">G3446_03185</name>
</gene>
<evidence type="ECO:0000313" key="3">
    <source>
        <dbReference type="Proteomes" id="UP000483379"/>
    </source>
</evidence>
<sequence length="285" mass="32645">MLIMAACVLAIGGCSRVSIAYNTADFFAKQYAIDYLDLASDQVRRWEPRLEQELARHRSQELPHLAAFFDQTLGASRAGFDAVNMACLTSAFLALYKRHARLAVALAAPLLADLTPAQLRALERRFREEAEEDEADLAKRDTAWEKEKRARRYIEAIEDWTGPLRPGQAHIVRHVTGRMPESEAAVVDYRTRKRRQLIERLKRGAGEREIAAFMTSWLVDFSDLPPRLRRAGDEIEARVSELFIRLDASLDAAQQARLEKRLEQLRDDLLRLQKRPRLAPLPCQR</sequence>
<comment type="caution">
    <text evidence="2">The sequence shown here is derived from an EMBL/GenBank/DDBJ whole genome shotgun (WGS) entry which is preliminary data.</text>
</comment>
<organism evidence="2 3">
    <name type="scientific">Thiorhodococcus minor</name>
    <dbReference type="NCBI Taxonomy" id="57489"/>
    <lineage>
        <taxon>Bacteria</taxon>
        <taxon>Pseudomonadati</taxon>
        <taxon>Pseudomonadota</taxon>
        <taxon>Gammaproteobacteria</taxon>
        <taxon>Chromatiales</taxon>
        <taxon>Chromatiaceae</taxon>
        <taxon>Thiorhodococcus</taxon>
    </lineage>
</organism>
<reference evidence="2 3" key="1">
    <citation type="submission" date="2020-02" db="EMBL/GenBank/DDBJ databases">
        <title>Genome sequences of Thiorhodococcus mannitoliphagus and Thiorhodococcus minor, purple sulfur photosynthetic bacteria in the gammaproteobacterial family, Chromatiaceae.</title>
        <authorList>
            <person name="Aviles F.A."/>
            <person name="Meyer T.E."/>
            <person name="Kyndt J.A."/>
        </authorList>
    </citation>
    <scope>NUCLEOTIDE SEQUENCE [LARGE SCALE GENOMIC DNA]</scope>
    <source>
        <strain evidence="2 3">DSM 11518</strain>
    </source>
</reference>